<proteinExistence type="predicted"/>
<dbReference type="AlphaFoldDB" id="A0A8J2QDZ5"/>
<dbReference type="Proteomes" id="UP000789524">
    <property type="component" value="Unassembled WGS sequence"/>
</dbReference>
<keyword evidence="2" id="KW-1185">Reference proteome</keyword>
<accession>A0A8J2QDZ5</accession>
<comment type="caution">
    <text evidence="1">The sequence shown here is derived from an EMBL/GenBank/DDBJ whole genome shotgun (WGS) entry which is preliminary data.</text>
</comment>
<name>A0A8J2QDZ5_9NEOP</name>
<evidence type="ECO:0000313" key="1">
    <source>
        <dbReference type="EMBL" id="CAG9560790.1"/>
    </source>
</evidence>
<gene>
    <name evidence="1" type="ORF">DCHRY22_LOCUS2393</name>
</gene>
<dbReference type="EMBL" id="CAKASE010000045">
    <property type="protein sequence ID" value="CAG9560790.1"/>
    <property type="molecule type" value="Genomic_DNA"/>
</dbReference>
<organism evidence="1 2">
    <name type="scientific">Danaus chrysippus</name>
    <name type="common">African queen</name>
    <dbReference type="NCBI Taxonomy" id="151541"/>
    <lineage>
        <taxon>Eukaryota</taxon>
        <taxon>Metazoa</taxon>
        <taxon>Ecdysozoa</taxon>
        <taxon>Arthropoda</taxon>
        <taxon>Hexapoda</taxon>
        <taxon>Insecta</taxon>
        <taxon>Pterygota</taxon>
        <taxon>Neoptera</taxon>
        <taxon>Endopterygota</taxon>
        <taxon>Lepidoptera</taxon>
        <taxon>Glossata</taxon>
        <taxon>Ditrysia</taxon>
        <taxon>Papilionoidea</taxon>
        <taxon>Nymphalidae</taxon>
        <taxon>Danainae</taxon>
        <taxon>Danaini</taxon>
        <taxon>Danaina</taxon>
        <taxon>Danaus</taxon>
        <taxon>Anosia</taxon>
    </lineage>
</organism>
<sequence>MQRGGRVLNSCKPLFGAILDPGLSVTLMQSKYVNQSKSSNSHGYKVDDYKMNWMSLMNEILKRFFQLVGAR</sequence>
<evidence type="ECO:0000313" key="2">
    <source>
        <dbReference type="Proteomes" id="UP000789524"/>
    </source>
</evidence>
<protein>
    <submittedName>
        <fullName evidence="1">(African queen) hypothetical protein</fullName>
    </submittedName>
</protein>
<reference evidence="1" key="1">
    <citation type="submission" date="2021-09" db="EMBL/GenBank/DDBJ databases">
        <authorList>
            <person name="Martin H S."/>
        </authorList>
    </citation>
    <scope>NUCLEOTIDE SEQUENCE</scope>
</reference>